<evidence type="ECO:0000256" key="2">
    <source>
        <dbReference type="ARBA" id="ARBA00022598"/>
    </source>
</evidence>
<keyword evidence="3 7" id="KW-0547">Nucleotide-binding</keyword>
<dbReference type="NCBIfam" id="TIGR00132">
    <property type="entry name" value="gatA"/>
    <property type="match status" value="1"/>
</dbReference>
<evidence type="ECO:0000259" key="8">
    <source>
        <dbReference type="Pfam" id="PF01425"/>
    </source>
</evidence>
<comment type="catalytic activity">
    <reaction evidence="6 7">
        <text>L-glutamyl-tRNA(Gln) + L-glutamine + ATP + H2O = L-glutaminyl-tRNA(Gln) + L-glutamate + ADP + phosphate + H(+)</text>
        <dbReference type="Rhea" id="RHEA:17521"/>
        <dbReference type="Rhea" id="RHEA-COMP:9681"/>
        <dbReference type="Rhea" id="RHEA-COMP:9684"/>
        <dbReference type="ChEBI" id="CHEBI:15377"/>
        <dbReference type="ChEBI" id="CHEBI:15378"/>
        <dbReference type="ChEBI" id="CHEBI:29985"/>
        <dbReference type="ChEBI" id="CHEBI:30616"/>
        <dbReference type="ChEBI" id="CHEBI:43474"/>
        <dbReference type="ChEBI" id="CHEBI:58359"/>
        <dbReference type="ChEBI" id="CHEBI:78520"/>
        <dbReference type="ChEBI" id="CHEBI:78521"/>
        <dbReference type="ChEBI" id="CHEBI:456216"/>
        <dbReference type="EC" id="6.3.5.7"/>
    </reaction>
</comment>
<evidence type="ECO:0000313" key="9">
    <source>
        <dbReference type="EMBL" id="MFC7124847.1"/>
    </source>
</evidence>
<gene>
    <name evidence="7 9" type="primary">gatA</name>
    <name evidence="9" type="ORF">ACFQJ7_02175</name>
</gene>
<keyword evidence="2 7" id="KW-0436">Ligase</keyword>
<dbReference type="SUPFAM" id="SSF75304">
    <property type="entry name" value="Amidase signature (AS) enzymes"/>
    <property type="match status" value="1"/>
</dbReference>
<dbReference type="PANTHER" id="PTHR11895:SF7">
    <property type="entry name" value="GLUTAMYL-TRNA(GLN) AMIDOTRANSFERASE SUBUNIT A, MITOCHONDRIAL"/>
    <property type="match status" value="1"/>
</dbReference>
<dbReference type="InterPro" id="IPR020556">
    <property type="entry name" value="Amidase_CS"/>
</dbReference>
<dbReference type="GO" id="GO:0050567">
    <property type="term" value="F:glutaminyl-tRNA synthase (glutamine-hydrolyzing) activity"/>
    <property type="evidence" value="ECO:0007669"/>
    <property type="project" value="UniProtKB-UniRule"/>
</dbReference>
<dbReference type="Proteomes" id="UP001596414">
    <property type="component" value="Unassembled WGS sequence"/>
</dbReference>
<dbReference type="InterPro" id="IPR000120">
    <property type="entry name" value="Amidase"/>
</dbReference>
<protein>
    <recommendedName>
        <fullName evidence="7">Glutamyl-tRNA(Gln) amidotransferase subunit A</fullName>
        <shortName evidence="7">Glu-ADT subunit A</shortName>
        <ecNumber evidence="7">6.3.5.7</ecNumber>
    </recommendedName>
</protein>
<evidence type="ECO:0000256" key="3">
    <source>
        <dbReference type="ARBA" id="ARBA00022741"/>
    </source>
</evidence>
<dbReference type="Pfam" id="PF01425">
    <property type="entry name" value="Amidase"/>
    <property type="match status" value="1"/>
</dbReference>
<evidence type="ECO:0000256" key="4">
    <source>
        <dbReference type="ARBA" id="ARBA00022840"/>
    </source>
</evidence>
<dbReference type="GO" id="GO:0005524">
    <property type="term" value="F:ATP binding"/>
    <property type="evidence" value="ECO:0007669"/>
    <property type="project" value="UniProtKB-KW"/>
</dbReference>
<comment type="similarity">
    <text evidence="1 7">Belongs to the amidase family. GatA subfamily.</text>
</comment>
<dbReference type="EC" id="6.3.5.7" evidence="7"/>
<dbReference type="InterPro" id="IPR036928">
    <property type="entry name" value="AS_sf"/>
</dbReference>
<dbReference type="InterPro" id="IPR004412">
    <property type="entry name" value="GatA"/>
</dbReference>
<feature type="active site" description="Charge relay system" evidence="7">
    <location>
        <position position="103"/>
    </location>
</feature>
<keyword evidence="5 7" id="KW-0648">Protein biosynthesis</keyword>
<evidence type="ECO:0000256" key="7">
    <source>
        <dbReference type="HAMAP-Rule" id="MF_00120"/>
    </source>
</evidence>
<dbReference type="AlphaFoldDB" id="A0ABD5X8Y3"/>
<dbReference type="PROSITE" id="PS00571">
    <property type="entry name" value="AMIDASES"/>
    <property type="match status" value="1"/>
</dbReference>
<dbReference type="InterPro" id="IPR023631">
    <property type="entry name" value="Amidase_dom"/>
</dbReference>
<dbReference type="EMBL" id="JBHSZQ010000002">
    <property type="protein sequence ID" value="MFC7124847.1"/>
    <property type="molecule type" value="Genomic_DNA"/>
</dbReference>
<evidence type="ECO:0000256" key="1">
    <source>
        <dbReference type="ARBA" id="ARBA00008069"/>
    </source>
</evidence>
<comment type="caution">
    <text evidence="9">The sequence shown here is derived from an EMBL/GenBank/DDBJ whole genome shotgun (WGS) entry which is preliminary data.</text>
</comment>
<evidence type="ECO:0000313" key="10">
    <source>
        <dbReference type="Proteomes" id="UP001596414"/>
    </source>
</evidence>
<sequence>MSYNGYITETRIDGSDDGPLAGRSIAVKDNISTEGVPTTCGSAMLESYVPPFDATVVERLKQAGATIPGKTNMDEFGMGTTTETSAFGATENPVAQGHVPGGSSGGSAAVVAAGDADMALGTDTGGSVRCPAAFCGVVGLKPTYGLVSRYGLVAYANSLEQIGPIAPSVEEAAELLDVIAGPDERDATTRDATEHGETAYAAAADGDVDGMDIGIPTELVEGADKAVREQFWRAIDELEAEGASYHEVSLPSVEHAVEAYYVIAMSEASSNLARFDGVRYGVSGGYDGNWNETFATAREEGFGPEVKRRVLLGTYALSAGYHDKYYKKAQDARAWVKQDFDEALEEADVLASPTMPVPPFERGESLDDPLKMYLADANTTPVNLANLPAISVPAGETDDGLPVGMQFVGPAFGETDIIRAGSAL</sequence>
<feature type="domain" description="Amidase" evidence="8">
    <location>
        <begin position="12"/>
        <end position="416"/>
    </location>
</feature>
<dbReference type="PANTHER" id="PTHR11895">
    <property type="entry name" value="TRANSAMIDASE"/>
    <property type="match status" value="1"/>
</dbReference>
<evidence type="ECO:0000256" key="6">
    <source>
        <dbReference type="ARBA" id="ARBA00047407"/>
    </source>
</evidence>
<comment type="subunit">
    <text evidence="7">Heterotrimer of A, B and C subunits.</text>
</comment>
<dbReference type="GO" id="GO:0006412">
    <property type="term" value="P:translation"/>
    <property type="evidence" value="ECO:0007669"/>
    <property type="project" value="UniProtKB-UniRule"/>
</dbReference>
<comment type="function">
    <text evidence="7">Allows the formation of correctly charged Gln-tRNA(Gln) through the transamidation of misacylated Glu-tRNA(Gln) in organisms which lack glutaminyl-tRNA synthetase. The reaction takes place in the presence of glutamine and ATP through an activated gamma-phospho-Glu-tRNA(Gln).</text>
</comment>
<organism evidence="9 10">
    <name type="scientific">Halovenus rubra</name>
    <dbReference type="NCBI Taxonomy" id="869890"/>
    <lineage>
        <taxon>Archaea</taxon>
        <taxon>Methanobacteriati</taxon>
        <taxon>Methanobacteriota</taxon>
        <taxon>Stenosarchaea group</taxon>
        <taxon>Halobacteria</taxon>
        <taxon>Halobacteriales</taxon>
        <taxon>Haloarculaceae</taxon>
        <taxon>Halovenus</taxon>
    </lineage>
</organism>
<accession>A0ABD5X8Y3</accession>
<evidence type="ECO:0000256" key="5">
    <source>
        <dbReference type="ARBA" id="ARBA00022917"/>
    </source>
</evidence>
<proteinExistence type="inferred from homology"/>
<dbReference type="RefSeq" id="WP_267638378.1">
    <property type="nucleotide sequence ID" value="NZ_JAODIY010000013.1"/>
</dbReference>
<dbReference type="HAMAP" id="MF_00120">
    <property type="entry name" value="GatA"/>
    <property type="match status" value="1"/>
</dbReference>
<reference evidence="9 10" key="1">
    <citation type="journal article" date="2014" name="Int. J. Syst. Evol. Microbiol.">
        <title>Complete genome sequence of Corynebacterium casei LMG S-19264T (=DSM 44701T), isolated from a smear-ripened cheese.</title>
        <authorList>
            <consortium name="US DOE Joint Genome Institute (JGI-PGF)"/>
            <person name="Walter F."/>
            <person name="Albersmeier A."/>
            <person name="Kalinowski J."/>
            <person name="Ruckert C."/>
        </authorList>
    </citation>
    <scope>NUCLEOTIDE SEQUENCE [LARGE SCALE GENOMIC DNA]</scope>
    <source>
        <strain evidence="9 10">CGMCC 4.7215</strain>
    </source>
</reference>
<feature type="active site" description="Charge relay system" evidence="7">
    <location>
        <position position="28"/>
    </location>
</feature>
<feature type="active site" description="Acyl-ester intermediate" evidence="7">
    <location>
        <position position="127"/>
    </location>
</feature>
<dbReference type="Gene3D" id="3.90.1300.10">
    <property type="entry name" value="Amidase signature (AS) domain"/>
    <property type="match status" value="1"/>
</dbReference>
<name>A0ABD5X8Y3_9EURY</name>
<keyword evidence="4 7" id="KW-0067">ATP-binding</keyword>